<protein>
    <submittedName>
        <fullName evidence="2">Uncharacterized protein</fullName>
    </submittedName>
</protein>
<sequence length="177" mass="19530">MKIYTLEGCDKDGLTQCTPRLKYDEGKGGSLTVQSIPWHWTFLISMFVVGAGAVLITMSVACRSSAQAKHERSSPQKMHSVLSPRKTLLEPTPHPLSVAVTTSRGRLSVKAQRLSMIKSRKSTPKRGSALSHFAGHALSYRESTDSLPVQTPHTHNNIFTCAVRHRARDSRHGVRNS</sequence>
<proteinExistence type="predicted"/>
<keyword evidence="1" id="KW-0472">Membrane</keyword>
<accession>A0A7J7IRC9</accession>
<dbReference type="AlphaFoldDB" id="A0A7J7IRC9"/>
<evidence type="ECO:0000256" key="1">
    <source>
        <dbReference type="SAM" id="Phobius"/>
    </source>
</evidence>
<keyword evidence="1" id="KW-0812">Transmembrane</keyword>
<evidence type="ECO:0000313" key="3">
    <source>
        <dbReference type="Proteomes" id="UP000593567"/>
    </source>
</evidence>
<feature type="transmembrane region" description="Helical" evidence="1">
    <location>
        <begin position="40"/>
        <end position="62"/>
    </location>
</feature>
<dbReference type="Proteomes" id="UP000593567">
    <property type="component" value="Unassembled WGS sequence"/>
</dbReference>
<organism evidence="2 3">
    <name type="scientific">Bugula neritina</name>
    <name type="common">Brown bryozoan</name>
    <name type="synonym">Sertularia neritina</name>
    <dbReference type="NCBI Taxonomy" id="10212"/>
    <lineage>
        <taxon>Eukaryota</taxon>
        <taxon>Metazoa</taxon>
        <taxon>Spiralia</taxon>
        <taxon>Lophotrochozoa</taxon>
        <taxon>Bryozoa</taxon>
        <taxon>Gymnolaemata</taxon>
        <taxon>Cheilostomatida</taxon>
        <taxon>Flustrina</taxon>
        <taxon>Buguloidea</taxon>
        <taxon>Bugulidae</taxon>
        <taxon>Bugula</taxon>
    </lineage>
</organism>
<dbReference type="EMBL" id="VXIV02003522">
    <property type="protein sequence ID" value="KAF6016509.1"/>
    <property type="molecule type" value="Genomic_DNA"/>
</dbReference>
<comment type="caution">
    <text evidence="2">The sequence shown here is derived from an EMBL/GenBank/DDBJ whole genome shotgun (WGS) entry which is preliminary data.</text>
</comment>
<evidence type="ECO:0000313" key="2">
    <source>
        <dbReference type="EMBL" id="KAF6016509.1"/>
    </source>
</evidence>
<gene>
    <name evidence="2" type="ORF">EB796_025185</name>
</gene>
<name>A0A7J7IRC9_BUGNE</name>
<keyword evidence="1" id="KW-1133">Transmembrane helix</keyword>
<keyword evidence="3" id="KW-1185">Reference proteome</keyword>
<reference evidence="2" key="1">
    <citation type="submission" date="2020-06" db="EMBL/GenBank/DDBJ databases">
        <title>Draft genome of Bugula neritina, a colonial animal packing powerful symbionts and potential medicines.</title>
        <authorList>
            <person name="Rayko M."/>
        </authorList>
    </citation>
    <scope>NUCLEOTIDE SEQUENCE [LARGE SCALE GENOMIC DNA]</scope>
    <source>
        <strain evidence="2">Kwan_BN1</strain>
    </source>
</reference>